<dbReference type="EMBL" id="JADBEJ010000008">
    <property type="protein sequence ID" value="MBE1581010.1"/>
    <property type="molecule type" value="Genomic_DNA"/>
</dbReference>
<name>A0ABR9LKK6_9PSEU</name>
<comment type="caution">
    <text evidence="2">The sequence shown here is derived from an EMBL/GenBank/DDBJ whole genome shotgun (WGS) entry which is preliminary data.</text>
</comment>
<evidence type="ECO:0000313" key="2">
    <source>
        <dbReference type="EMBL" id="MBE1581010.1"/>
    </source>
</evidence>
<dbReference type="RefSeq" id="WP_192747441.1">
    <property type="nucleotide sequence ID" value="NZ_JADBEJ010000008.1"/>
</dbReference>
<dbReference type="Proteomes" id="UP000656548">
    <property type="component" value="Unassembled WGS sequence"/>
</dbReference>
<reference evidence="2 3" key="1">
    <citation type="submission" date="2020-10" db="EMBL/GenBank/DDBJ databases">
        <title>Sequencing the genomes of 1000 actinobacteria strains.</title>
        <authorList>
            <person name="Klenk H.-P."/>
        </authorList>
    </citation>
    <scope>NUCLEOTIDE SEQUENCE [LARGE SCALE GENOMIC DNA]</scope>
    <source>
        <strain evidence="2 3">DSM 46661</strain>
    </source>
</reference>
<feature type="region of interest" description="Disordered" evidence="1">
    <location>
        <begin position="1"/>
        <end position="29"/>
    </location>
</feature>
<gene>
    <name evidence="2" type="ORF">H4W30_008091</name>
</gene>
<evidence type="ECO:0000256" key="1">
    <source>
        <dbReference type="SAM" id="MobiDB-lite"/>
    </source>
</evidence>
<sequence length="380" mass="41867">MPVSRGRKPKKNKKPARAQRPQAMEPAALPDWMPGAIENVLDEAGVLLKAQSPRELEEATASLLGAELHRAIQGENDGLDFDLFFEAVVLAAANAEPRQELWLLLQGMSAISPPGFESFVRASVSRLRKALRSEVLPEWPQLAAKIKATGDVWELQDVYGTRLGVFATFSYPGDAATTVYEFEIDTSWIPRLVGAGVHDSLDQAAEAWRKRFGGTAVPRPVTDPGRLEGLVNRSLDILGDESRTVLDNWYRAERRYLTLDTALKNRGLRLPPSRSYYSDIDPTVMTVPFNAWHLETFGNEPDDLVVEELAAEWMEGVVPATWFAVSPDRLGHITALIGDWADDPVRPAAQALLPTWARWLGERAGLPSALVDGVVAVATK</sequence>
<proteinExistence type="predicted"/>
<evidence type="ECO:0000313" key="3">
    <source>
        <dbReference type="Proteomes" id="UP000656548"/>
    </source>
</evidence>
<protein>
    <submittedName>
        <fullName evidence="2">Uncharacterized protein</fullName>
    </submittedName>
</protein>
<feature type="compositionally biased region" description="Basic residues" evidence="1">
    <location>
        <begin position="1"/>
        <end position="17"/>
    </location>
</feature>
<keyword evidence="3" id="KW-1185">Reference proteome</keyword>
<organism evidence="2 3">
    <name type="scientific">Amycolatopsis roodepoortensis</name>
    <dbReference type="NCBI Taxonomy" id="700274"/>
    <lineage>
        <taxon>Bacteria</taxon>
        <taxon>Bacillati</taxon>
        <taxon>Actinomycetota</taxon>
        <taxon>Actinomycetes</taxon>
        <taxon>Pseudonocardiales</taxon>
        <taxon>Pseudonocardiaceae</taxon>
        <taxon>Amycolatopsis</taxon>
    </lineage>
</organism>
<accession>A0ABR9LKK6</accession>